<evidence type="ECO:0000259" key="1">
    <source>
        <dbReference type="Pfam" id="PF06742"/>
    </source>
</evidence>
<dbReference type="AlphaFoldDB" id="A0A5K7XC69"/>
<evidence type="ECO:0000259" key="2">
    <source>
        <dbReference type="Pfam" id="PF06863"/>
    </source>
</evidence>
<protein>
    <recommendedName>
        <fullName evidence="5">DUF1254 domain-containing protein</fullName>
    </recommendedName>
</protein>
<keyword evidence="4" id="KW-1185">Reference proteome</keyword>
<dbReference type="Gene3D" id="2.60.40.1610">
    <property type="entry name" value="Domain of unknown function DUF1254"/>
    <property type="match status" value="1"/>
</dbReference>
<dbReference type="SUPFAM" id="SSF160935">
    <property type="entry name" value="VPA0735-like"/>
    <property type="match status" value="1"/>
</dbReference>
<dbReference type="Proteomes" id="UP000326837">
    <property type="component" value="Chromosome"/>
</dbReference>
<dbReference type="Pfam" id="PF06863">
    <property type="entry name" value="DUF1254"/>
    <property type="match status" value="1"/>
</dbReference>
<accession>A0A5K7XC69</accession>
<dbReference type="Gene3D" id="2.60.120.600">
    <property type="entry name" value="Domain of unknown function DUF1214, C-terminal domain"/>
    <property type="match status" value="1"/>
</dbReference>
<organism evidence="3 4">
    <name type="scientific">Lacipirellula parvula</name>
    <dbReference type="NCBI Taxonomy" id="2650471"/>
    <lineage>
        <taxon>Bacteria</taxon>
        <taxon>Pseudomonadati</taxon>
        <taxon>Planctomycetota</taxon>
        <taxon>Planctomycetia</taxon>
        <taxon>Pirellulales</taxon>
        <taxon>Lacipirellulaceae</taxon>
        <taxon>Lacipirellula</taxon>
    </lineage>
</organism>
<dbReference type="InterPro" id="IPR010621">
    <property type="entry name" value="DUF1214"/>
</dbReference>
<feature type="domain" description="DUF1254" evidence="2">
    <location>
        <begin position="108"/>
        <end position="238"/>
    </location>
</feature>
<dbReference type="Pfam" id="PF06742">
    <property type="entry name" value="DUF1214"/>
    <property type="match status" value="1"/>
</dbReference>
<dbReference type="KEGG" id="lpav:PLANPX_3154"/>
<evidence type="ECO:0000313" key="3">
    <source>
        <dbReference type="EMBL" id="BBO33542.1"/>
    </source>
</evidence>
<dbReference type="PANTHER" id="PTHR36509">
    <property type="entry name" value="BLL3101 PROTEIN"/>
    <property type="match status" value="1"/>
</dbReference>
<evidence type="ECO:0000313" key="4">
    <source>
        <dbReference type="Proteomes" id="UP000326837"/>
    </source>
</evidence>
<proteinExistence type="predicted"/>
<sequence>MPTILNSAIVASSNLQVGRSLWRQFCFAVVVVSAAQVHADQVPPPKSATEVPGTPAGTVMTKEYVETVGRMAYLWGWPLVNNYNRSEAIKNLPEPGRMGGIVPVAPPGQISMLTDYIDAEERFVTCPNQDTVYGAGYQRLNSKPVIVQVPDFGDRFWTYQLCDARTDAFCNMGQQNGTKPGFYLIVGPEWQGKKPDGVTEVYRSSTDLAVIFPRVFQSDDPADKAAIQPLLSQIAVYPLSEFDGTMKTKDWHKTPAFPSPAGAGSGEAKWVVPEKFFDELPQVMKEIPPLPGEESLYAQFQGVLDAAAKDPKIKAILTQTAIDAEESLIKPLFEFHNNGRPVGNGWNSPSNGAAWGVDYLSRAATARSNMYDNAPSTTRYIYADYDSTGARLNSANKYTVTFPKGQTPPVEGFWSLTLYNDKHLFSPNALNRYSLGTKNAKTLKENADGSLTLYVQSESPGAEHEANWLPTPKEADFSLFIRAYWPKQAVLDGSWTPPKIELQK</sequence>
<dbReference type="EMBL" id="AP021861">
    <property type="protein sequence ID" value="BBO33542.1"/>
    <property type="molecule type" value="Genomic_DNA"/>
</dbReference>
<dbReference type="InterPro" id="IPR010679">
    <property type="entry name" value="DUF1254"/>
</dbReference>
<gene>
    <name evidence="3" type="ORF">PLANPX_3154</name>
</gene>
<dbReference type="InterPro" id="IPR037050">
    <property type="entry name" value="DUF1254_sf"/>
</dbReference>
<feature type="domain" description="DUF1214" evidence="1">
    <location>
        <begin position="379"/>
        <end position="488"/>
    </location>
</feature>
<evidence type="ECO:0008006" key="5">
    <source>
        <dbReference type="Google" id="ProtNLM"/>
    </source>
</evidence>
<reference evidence="4" key="1">
    <citation type="submission" date="2019-10" db="EMBL/GenBank/DDBJ databases">
        <title>Lacipirellula parvula gen. nov., sp. nov., representing a lineage of planctomycetes widespread in freshwater anoxic habitats, and description of the family Lacipirellulaceae.</title>
        <authorList>
            <person name="Dedysh S.N."/>
            <person name="Kulichevskaya I.S."/>
            <person name="Beletsky A.V."/>
            <person name="Rakitin A.L."/>
            <person name="Mardanov A.V."/>
            <person name="Ivanova A.A."/>
            <person name="Saltykova V.X."/>
            <person name="Rijpstra W.I.C."/>
            <person name="Sinninghe Damste J.S."/>
            <person name="Ravin N.V."/>
        </authorList>
    </citation>
    <scope>NUCLEOTIDE SEQUENCE [LARGE SCALE GENOMIC DNA]</scope>
    <source>
        <strain evidence="4">PX69</strain>
    </source>
</reference>
<name>A0A5K7XC69_9BACT</name>
<dbReference type="PANTHER" id="PTHR36509:SF2">
    <property type="entry name" value="BLL3101 PROTEIN"/>
    <property type="match status" value="1"/>
</dbReference>
<dbReference type="InterPro" id="IPR037049">
    <property type="entry name" value="DUF1214_C_sf"/>
</dbReference>